<dbReference type="AlphaFoldDB" id="A0A7H4P1M6"/>
<organism evidence="1 2">
    <name type="scientific">Klebsiella grimontii</name>
    <dbReference type="NCBI Taxonomy" id="2058152"/>
    <lineage>
        <taxon>Bacteria</taxon>
        <taxon>Pseudomonadati</taxon>
        <taxon>Pseudomonadota</taxon>
        <taxon>Gammaproteobacteria</taxon>
        <taxon>Enterobacterales</taxon>
        <taxon>Enterobacteriaceae</taxon>
        <taxon>Klebsiella/Raoultella group</taxon>
        <taxon>Klebsiella</taxon>
    </lineage>
</organism>
<dbReference type="Proteomes" id="UP000254571">
    <property type="component" value="Unassembled WGS sequence"/>
</dbReference>
<sequence>MSAGDKISVREKVGYSLGDAASHIVFDSSVAILAYFYTDIYGLPPAVMGTMFLLVSSAGCDYRSDHGGDC</sequence>
<reference evidence="1 2" key="1">
    <citation type="submission" date="2018-06" db="EMBL/GenBank/DDBJ databases">
        <authorList>
            <consortium name="Pathogen Informatics"/>
            <person name="Doyle S."/>
        </authorList>
    </citation>
    <scope>NUCLEOTIDE SEQUENCE [LARGE SCALE GENOMIC DNA]</scope>
    <source>
        <strain evidence="1 2">NCTC9149</strain>
    </source>
</reference>
<name>A0A7H4P1M6_9ENTR</name>
<accession>A0A7H4P1M6</accession>
<proteinExistence type="predicted"/>
<protein>
    <submittedName>
        <fullName evidence="1">Xyloside transporter XynT</fullName>
    </submittedName>
</protein>
<evidence type="ECO:0000313" key="2">
    <source>
        <dbReference type="Proteomes" id="UP000254571"/>
    </source>
</evidence>
<comment type="caution">
    <text evidence="1">The sequence shown here is derived from an EMBL/GenBank/DDBJ whole genome shotgun (WGS) entry which is preliminary data.</text>
</comment>
<evidence type="ECO:0000313" key="1">
    <source>
        <dbReference type="EMBL" id="STW06341.1"/>
    </source>
</evidence>
<gene>
    <name evidence="1" type="primary">yicJ_7</name>
    <name evidence="1" type="ORF">NCTC9149_02756</name>
</gene>
<dbReference type="EMBL" id="UGMX01000002">
    <property type="protein sequence ID" value="STW06341.1"/>
    <property type="molecule type" value="Genomic_DNA"/>
</dbReference>